<dbReference type="PROSITE" id="PS51257">
    <property type="entry name" value="PROKAR_LIPOPROTEIN"/>
    <property type="match status" value="1"/>
</dbReference>
<dbReference type="Pfam" id="PF04199">
    <property type="entry name" value="Cyclase"/>
    <property type="match status" value="1"/>
</dbReference>
<feature type="signal peptide" evidence="1">
    <location>
        <begin position="1"/>
        <end position="22"/>
    </location>
</feature>
<dbReference type="AlphaFoldDB" id="A0A4U8YU58"/>
<dbReference type="SUPFAM" id="SSF102198">
    <property type="entry name" value="Putative cyclase"/>
    <property type="match status" value="1"/>
</dbReference>
<reference evidence="2 3" key="1">
    <citation type="submission" date="2019-03" db="EMBL/GenBank/DDBJ databases">
        <authorList>
            <person name="Nijsse B."/>
        </authorList>
    </citation>
    <scope>NUCLEOTIDE SEQUENCE [LARGE SCALE GENOMIC DNA]</scope>
    <source>
        <strain evidence="2">Desulfoluna butyratoxydans MSL71</strain>
    </source>
</reference>
<accession>A0A4U8YU58</accession>
<sequence length="281" mass="30629">MKKRSVTLPVLAAAMLFFTACASHQPAALQPASPFNGDIVDLTQPLTPDIPIWPGDPAFEVTPWATYEKDQYFINRIAIGEHSGTHWGTPNTFIKGARSAEMFEARELVVPAVVIDIREIAEQDADHRFSIDELKAWEKAQGQHVPPGSLVILFTGWQDKWHAPEAFLGADKEMNLHWPGFSADTAEFLINERAVVGLGTDTHGADPGNDTKFGASFAMYDADGMILECLTGLHRLPPFGSVLVIGGWPVRGGSGSPARVLAFVPSPKDSVASRSQHDVYR</sequence>
<dbReference type="PANTHER" id="PTHR31118">
    <property type="entry name" value="CYCLASE-LIKE PROTEIN 2"/>
    <property type="match status" value="1"/>
</dbReference>
<name>A0A4U8YU58_9BACT</name>
<dbReference type="EMBL" id="CAADHO010000013">
    <property type="protein sequence ID" value="VFQ47107.1"/>
    <property type="molecule type" value="Genomic_DNA"/>
</dbReference>
<gene>
    <name evidence="2" type="ORF">MSL71_47930</name>
</gene>
<keyword evidence="1" id="KW-0732">Signal</keyword>
<evidence type="ECO:0000256" key="1">
    <source>
        <dbReference type="SAM" id="SignalP"/>
    </source>
</evidence>
<dbReference type="RefSeq" id="WP_180146267.1">
    <property type="nucleotide sequence ID" value="NZ_CAADHO010000013.1"/>
</dbReference>
<keyword evidence="3" id="KW-1185">Reference proteome</keyword>
<evidence type="ECO:0000313" key="2">
    <source>
        <dbReference type="EMBL" id="VFQ47107.1"/>
    </source>
</evidence>
<feature type="chain" id="PRO_5020877600" evidence="1">
    <location>
        <begin position="23"/>
        <end position="281"/>
    </location>
</feature>
<dbReference type="GO" id="GO:0019441">
    <property type="term" value="P:L-tryptophan catabolic process to kynurenine"/>
    <property type="evidence" value="ECO:0007669"/>
    <property type="project" value="InterPro"/>
</dbReference>
<evidence type="ECO:0000313" key="3">
    <source>
        <dbReference type="Proteomes" id="UP000507962"/>
    </source>
</evidence>
<dbReference type="Gene3D" id="3.50.30.50">
    <property type="entry name" value="Putative cyclase"/>
    <property type="match status" value="1"/>
</dbReference>
<proteinExistence type="predicted"/>
<organism evidence="2 3">
    <name type="scientific">Desulfoluna butyratoxydans</name>
    <dbReference type="NCBI Taxonomy" id="231438"/>
    <lineage>
        <taxon>Bacteria</taxon>
        <taxon>Pseudomonadati</taxon>
        <taxon>Thermodesulfobacteriota</taxon>
        <taxon>Desulfobacteria</taxon>
        <taxon>Desulfobacterales</taxon>
        <taxon>Desulfolunaceae</taxon>
        <taxon>Desulfoluna</taxon>
    </lineage>
</organism>
<dbReference type="PANTHER" id="PTHR31118:SF12">
    <property type="entry name" value="CYCLASE-LIKE PROTEIN 2"/>
    <property type="match status" value="1"/>
</dbReference>
<dbReference type="GO" id="GO:0004061">
    <property type="term" value="F:arylformamidase activity"/>
    <property type="evidence" value="ECO:0007669"/>
    <property type="project" value="InterPro"/>
</dbReference>
<dbReference type="InterPro" id="IPR007325">
    <property type="entry name" value="KFase/CYL"/>
</dbReference>
<dbReference type="Proteomes" id="UP000507962">
    <property type="component" value="Unassembled WGS sequence"/>
</dbReference>
<dbReference type="InterPro" id="IPR037175">
    <property type="entry name" value="KFase_sf"/>
</dbReference>
<protein>
    <submittedName>
        <fullName evidence="2">Kynurenine formamidase</fullName>
    </submittedName>
</protein>